<dbReference type="Proteomes" id="UP000184513">
    <property type="component" value="Unassembled WGS sequence"/>
</dbReference>
<evidence type="ECO:0000313" key="2">
    <source>
        <dbReference type="Proteomes" id="UP000184513"/>
    </source>
</evidence>
<reference evidence="1 2" key="1">
    <citation type="submission" date="2016-11" db="EMBL/GenBank/DDBJ databases">
        <authorList>
            <person name="Jaros S."/>
            <person name="Januszkiewicz K."/>
            <person name="Wedrychowicz H."/>
        </authorList>
    </citation>
    <scope>NUCLEOTIDE SEQUENCE [LARGE SCALE GENOMIC DNA]</scope>
    <source>
        <strain evidence="1 2">CGMCC 1.6102</strain>
    </source>
</reference>
<proteinExistence type="predicted"/>
<dbReference type="AlphaFoldDB" id="A0A1M7HQ12"/>
<keyword evidence="2" id="KW-1185">Reference proteome</keyword>
<protein>
    <recommendedName>
        <fullName evidence="3">Outer membrane protein beta-barrel domain-containing protein</fullName>
    </recommendedName>
</protein>
<accession>A0A1M7HQ12</accession>
<evidence type="ECO:0000313" key="1">
    <source>
        <dbReference type="EMBL" id="SHM30575.1"/>
    </source>
</evidence>
<name>A0A1M7HQ12_9BACT</name>
<gene>
    <name evidence="1" type="ORF">SAMN04488057_10111</name>
</gene>
<organism evidence="1 2">
    <name type="scientific">Cyclobacterium lianum</name>
    <dbReference type="NCBI Taxonomy" id="388280"/>
    <lineage>
        <taxon>Bacteria</taxon>
        <taxon>Pseudomonadati</taxon>
        <taxon>Bacteroidota</taxon>
        <taxon>Cytophagia</taxon>
        <taxon>Cytophagales</taxon>
        <taxon>Cyclobacteriaceae</taxon>
        <taxon>Cyclobacterium</taxon>
    </lineage>
</organism>
<sequence length="207" mass="22886">MEILNRLILKVLKRFTFFPAFGCVLFFILLLAGIISTGAQAQQYSIGVQSGMFTPNDYGRYPGARLGYSMGLSFDYRFQGKLSLGSHYQFGSFTYAPEGSQHSGLPQRSAVSVHLIYWTLQRNFAFGKDWNLAVGSGPGFFLASFPDERDVQTGFALSSRDFSMPLLLNLSRPLGSIGTVGLKSGLFFTPFYAIGGFHLGPEIRILF</sequence>
<evidence type="ECO:0008006" key="3">
    <source>
        <dbReference type="Google" id="ProtNLM"/>
    </source>
</evidence>
<dbReference type="EMBL" id="FRCY01000001">
    <property type="protein sequence ID" value="SHM30575.1"/>
    <property type="molecule type" value="Genomic_DNA"/>
</dbReference>
<dbReference type="STRING" id="388280.SAMN04488057_10111"/>